<organism evidence="14 16">
    <name type="scientific">Enterococcus mundtii</name>
    <dbReference type="NCBI Taxonomy" id="53346"/>
    <lineage>
        <taxon>Bacteria</taxon>
        <taxon>Bacillati</taxon>
        <taxon>Bacillota</taxon>
        <taxon>Bacilli</taxon>
        <taxon>Lactobacillales</taxon>
        <taxon>Enterococcaceae</taxon>
        <taxon>Enterococcus</taxon>
    </lineage>
</organism>
<dbReference type="InterPro" id="IPR027417">
    <property type="entry name" value="P-loop_NTPase"/>
</dbReference>
<dbReference type="GO" id="GO:0016887">
    <property type="term" value="F:ATP hydrolysis activity"/>
    <property type="evidence" value="ECO:0007669"/>
    <property type="project" value="InterPro"/>
</dbReference>
<evidence type="ECO:0000259" key="12">
    <source>
        <dbReference type="PROSITE" id="PS50929"/>
    </source>
</evidence>
<evidence type="ECO:0000256" key="6">
    <source>
        <dbReference type="ARBA" id="ARBA00022840"/>
    </source>
</evidence>
<dbReference type="InterPro" id="IPR003439">
    <property type="entry name" value="ABC_transporter-like_ATP-bd"/>
</dbReference>
<dbReference type="SUPFAM" id="SSF52540">
    <property type="entry name" value="P-loop containing nucleoside triphosphate hydrolases"/>
    <property type="match status" value="1"/>
</dbReference>
<dbReference type="AlphaFoldDB" id="A0A1V2UIQ3"/>
<dbReference type="EMBL" id="JABCAG010000013">
    <property type="protein sequence ID" value="NMP58024.1"/>
    <property type="molecule type" value="Genomic_DNA"/>
</dbReference>
<protein>
    <submittedName>
        <fullName evidence="13 14">ABC transporter ATP-binding protein</fullName>
    </submittedName>
</protein>
<dbReference type="InterPro" id="IPR017871">
    <property type="entry name" value="ABC_transporter-like_CS"/>
</dbReference>
<accession>A0A1V2UIQ3</accession>
<dbReference type="EMBL" id="MSTR01000007">
    <property type="protein sequence ID" value="ONN43166.1"/>
    <property type="molecule type" value="Genomic_DNA"/>
</dbReference>
<dbReference type="FunFam" id="3.40.50.300:FF:000287">
    <property type="entry name" value="Multidrug ABC transporter ATP-binding protein"/>
    <property type="match status" value="1"/>
</dbReference>
<keyword evidence="3" id="KW-1003">Cell membrane</keyword>
<dbReference type="SMART" id="SM00382">
    <property type="entry name" value="AAA"/>
    <property type="match status" value="1"/>
</dbReference>
<feature type="transmembrane region" description="Helical" evidence="10">
    <location>
        <begin position="209"/>
        <end position="226"/>
    </location>
</feature>
<evidence type="ECO:0000256" key="10">
    <source>
        <dbReference type="SAM" id="Phobius"/>
    </source>
</evidence>
<comment type="caution">
    <text evidence="14">The sequence shown here is derived from an EMBL/GenBank/DDBJ whole genome shotgun (WGS) entry which is preliminary data.</text>
</comment>
<dbReference type="PROSITE" id="PS50893">
    <property type="entry name" value="ABC_TRANSPORTER_2"/>
    <property type="match status" value="1"/>
</dbReference>
<dbReference type="OrthoDB" id="9770415at2"/>
<reference evidence="14 16" key="1">
    <citation type="submission" date="2016-12" db="EMBL/GenBank/DDBJ databases">
        <authorList>
            <person name="Song W.-J."/>
            <person name="Kurnit D.M."/>
        </authorList>
    </citation>
    <scope>NUCLEOTIDE SEQUENCE [LARGE SCALE GENOMIC DNA]</scope>
    <source>
        <strain evidence="14 16">CGB1038-1_S1</strain>
    </source>
</reference>
<dbReference type="Proteomes" id="UP000189299">
    <property type="component" value="Unassembled WGS sequence"/>
</dbReference>
<evidence type="ECO:0000259" key="11">
    <source>
        <dbReference type="PROSITE" id="PS50893"/>
    </source>
</evidence>
<comment type="subcellular location">
    <subcellularLocation>
        <location evidence="1">Cell membrane</location>
        <topology evidence="1">Multi-pass membrane protein</topology>
    </subcellularLocation>
</comment>
<dbReference type="SUPFAM" id="SSF90123">
    <property type="entry name" value="ABC transporter transmembrane region"/>
    <property type="match status" value="1"/>
</dbReference>
<reference evidence="15 17" key="2">
    <citation type="submission" date="2018-03" db="EMBL/GenBank/DDBJ databases">
        <title>Draft genome sequences of four Enterococcus mundtii strains isolated from beef slaughterhouses in Kenya.</title>
        <authorList>
            <person name="Wambui J."/>
            <person name="Stevens M."/>
            <person name="Njage P."/>
            <person name="Stephan R."/>
            <person name="Tasara T."/>
        </authorList>
    </citation>
    <scope>NUCLEOTIDE SEQUENCE [LARGE SCALE GENOMIC DNA]</scope>
    <source>
        <strain evidence="15 17">H18-EM</strain>
    </source>
</reference>
<evidence type="ECO:0000313" key="18">
    <source>
        <dbReference type="Proteomes" id="UP000557857"/>
    </source>
</evidence>
<dbReference type="EMBL" id="PYGR01000004">
    <property type="protein sequence ID" value="PTO37039.1"/>
    <property type="molecule type" value="Genomic_DNA"/>
</dbReference>
<evidence type="ECO:0000256" key="2">
    <source>
        <dbReference type="ARBA" id="ARBA00022448"/>
    </source>
</evidence>
<keyword evidence="5" id="KW-0547">Nucleotide-binding</keyword>
<dbReference type="CDD" id="cd03254">
    <property type="entry name" value="ABCC_Glucan_exporter_like"/>
    <property type="match status" value="1"/>
</dbReference>
<evidence type="ECO:0000313" key="17">
    <source>
        <dbReference type="Proteomes" id="UP000244022"/>
    </source>
</evidence>
<dbReference type="InterPro" id="IPR036640">
    <property type="entry name" value="ABC1_TM_sf"/>
</dbReference>
<evidence type="ECO:0000256" key="9">
    <source>
        <dbReference type="SAM" id="MobiDB-lite"/>
    </source>
</evidence>
<dbReference type="PANTHER" id="PTHR43394">
    <property type="entry name" value="ATP-DEPENDENT PERMEASE MDL1, MITOCHONDRIAL"/>
    <property type="match status" value="1"/>
</dbReference>
<proteinExistence type="predicted"/>
<dbReference type="Gene3D" id="1.20.1560.10">
    <property type="entry name" value="ABC transporter type 1, transmembrane domain"/>
    <property type="match status" value="1"/>
</dbReference>
<dbReference type="GO" id="GO:0005524">
    <property type="term" value="F:ATP binding"/>
    <property type="evidence" value="ECO:0007669"/>
    <property type="project" value="UniProtKB-KW"/>
</dbReference>
<dbReference type="Gene3D" id="3.40.50.300">
    <property type="entry name" value="P-loop containing nucleotide triphosphate hydrolases"/>
    <property type="match status" value="1"/>
</dbReference>
<evidence type="ECO:0000313" key="15">
    <source>
        <dbReference type="EMBL" id="PTO37039.1"/>
    </source>
</evidence>
<reference evidence="13 18" key="3">
    <citation type="submission" date="2020-04" db="EMBL/GenBank/DDBJ databases">
        <authorList>
            <person name="Abaymova A."/>
            <person name="Teymurazov M."/>
            <person name="Tazyna O."/>
            <person name="Chatushin Y."/>
            <person name="Svetoch E."/>
            <person name="Pereligyn V."/>
            <person name="Pohylenko V."/>
            <person name="Platonov M."/>
            <person name="Kartsev N."/>
            <person name="Skryabin Y."/>
            <person name="Sizova A."/>
            <person name="Solomentsev V."/>
            <person name="Kislichkina A."/>
            <person name="Bogun A."/>
        </authorList>
    </citation>
    <scope>NUCLEOTIDE SEQUENCE [LARGE SCALE GENOMIC DNA]</scope>
    <source>
        <strain evidence="13">SCPM-O-B-8398</strain>
        <strain evidence="18">SCPM-O-B-8398 (E28)</strain>
    </source>
</reference>
<dbReference type="InterPro" id="IPR003593">
    <property type="entry name" value="AAA+_ATPase"/>
</dbReference>
<name>A0A1V2UIQ3_ENTMU</name>
<gene>
    <name evidence="14" type="ORF">BTN92_08885</name>
    <name evidence="15" type="ORF">C6N14_01865</name>
    <name evidence="13" type="ORF">HI921_06010</name>
</gene>
<keyword evidence="8 10" id="KW-0472">Membrane</keyword>
<evidence type="ECO:0000256" key="1">
    <source>
        <dbReference type="ARBA" id="ARBA00004651"/>
    </source>
</evidence>
<evidence type="ECO:0000256" key="5">
    <source>
        <dbReference type="ARBA" id="ARBA00022741"/>
    </source>
</evidence>
<dbReference type="Pfam" id="PF00005">
    <property type="entry name" value="ABC_tran"/>
    <property type="match status" value="1"/>
</dbReference>
<feature type="transmembrane region" description="Helical" evidence="10">
    <location>
        <begin position="46"/>
        <end position="64"/>
    </location>
</feature>
<feature type="domain" description="ABC transmembrane type-1" evidence="12">
    <location>
        <begin position="50"/>
        <end position="350"/>
    </location>
</feature>
<evidence type="ECO:0000256" key="7">
    <source>
        <dbReference type="ARBA" id="ARBA00022989"/>
    </source>
</evidence>
<keyword evidence="6 14" id="KW-0067">ATP-binding</keyword>
<dbReference type="STRING" id="53346.A5802_002110"/>
<dbReference type="CDD" id="cd18547">
    <property type="entry name" value="ABC_6TM_Tm288_like"/>
    <property type="match status" value="1"/>
</dbReference>
<dbReference type="PANTHER" id="PTHR43394:SF1">
    <property type="entry name" value="ATP-BINDING CASSETTE SUB-FAMILY B MEMBER 10, MITOCHONDRIAL"/>
    <property type="match status" value="1"/>
</dbReference>
<keyword evidence="7 10" id="KW-1133">Transmembrane helix</keyword>
<evidence type="ECO:0000313" key="13">
    <source>
        <dbReference type="EMBL" id="NMP58024.1"/>
    </source>
</evidence>
<dbReference type="Proteomes" id="UP000244022">
    <property type="component" value="Unassembled WGS sequence"/>
</dbReference>
<evidence type="ECO:0000256" key="3">
    <source>
        <dbReference type="ARBA" id="ARBA00022475"/>
    </source>
</evidence>
<dbReference type="FunFam" id="1.20.1560.10:FF:000011">
    <property type="entry name" value="Multidrug ABC transporter ATP-binding protein"/>
    <property type="match status" value="1"/>
</dbReference>
<keyword evidence="4 10" id="KW-0812">Transmembrane</keyword>
<dbReference type="GO" id="GO:0005886">
    <property type="term" value="C:plasma membrane"/>
    <property type="evidence" value="ECO:0007669"/>
    <property type="project" value="UniProtKB-SubCell"/>
</dbReference>
<dbReference type="Proteomes" id="UP000557857">
    <property type="component" value="Unassembled WGS sequence"/>
</dbReference>
<feature type="transmembrane region" description="Helical" evidence="10">
    <location>
        <begin position="183"/>
        <end position="203"/>
    </location>
</feature>
<dbReference type="Pfam" id="PF00664">
    <property type="entry name" value="ABC_membrane"/>
    <property type="match status" value="1"/>
</dbReference>
<sequence>MSKGNNRPPQGPMGGGPGRNIGAKGEKPKNFWGTVRRLFGYMSKRLVAIIAVFVLAIAAVVFQIQTPKVLGKATTEIFNGVMLGARQMQEGQQVTKFPIDFDKIGQIIATVIVMYLISAVFNFLQQFIMTRVSQRTVYELRHDLETKMNRVPISYYDTHTNGDIMSRAINDMDNIASTLQQNLTQFVTSAVTLIGVIVMMLSISWQLTLVALLMIPLSLIIVMIIAPKSQVFFADQQKSLGLLNNQVEETYAGHTIVQTFNHTAKDQAVFEIENQNLYASGWKAQFISAIIMPLMNFVKNLGYVFVAVLGGIKVANGNMALGDVQAFLQYTTQFSQPITQLASLMNTIQSTVASAERVFEVLDEEEMTNEKSGLPVEENTPYKVRFENVQFGYTPDHLLMKDFNLDVKPGEMVAIVGPTGAGKTTLINLLERFYDVSGGSIRYDGVDTRDVSRDVLRAQFSMVLQDTWLFTGTIYDNIKYGNDDATDEQVIEAAKAAHVDEFVRKLPDGYDTILNEDASNISQGQRQLITIARAFLANPDVLILDEATSSVDTRTEILIQKAMNRLLKNRTSFVVAHRLSTIRDADNIIVMNQGSIVETGNHDTLMEKDGFYADLYNSQFTEEAS</sequence>
<evidence type="ECO:0000256" key="8">
    <source>
        <dbReference type="ARBA" id="ARBA00023136"/>
    </source>
</evidence>
<dbReference type="PROSITE" id="PS50929">
    <property type="entry name" value="ABC_TM1F"/>
    <property type="match status" value="1"/>
</dbReference>
<feature type="domain" description="ABC transporter" evidence="11">
    <location>
        <begin position="384"/>
        <end position="618"/>
    </location>
</feature>
<dbReference type="InterPro" id="IPR011527">
    <property type="entry name" value="ABC1_TM_dom"/>
</dbReference>
<evidence type="ECO:0000313" key="16">
    <source>
        <dbReference type="Proteomes" id="UP000189299"/>
    </source>
</evidence>
<dbReference type="GO" id="GO:0015421">
    <property type="term" value="F:ABC-type oligopeptide transporter activity"/>
    <property type="evidence" value="ECO:0007669"/>
    <property type="project" value="TreeGrafter"/>
</dbReference>
<evidence type="ECO:0000313" key="14">
    <source>
        <dbReference type="EMBL" id="ONN43166.1"/>
    </source>
</evidence>
<dbReference type="RefSeq" id="WP_010736657.1">
    <property type="nucleotide sequence ID" value="NZ_CABMMO010000007.1"/>
</dbReference>
<evidence type="ECO:0000256" key="4">
    <source>
        <dbReference type="ARBA" id="ARBA00022692"/>
    </source>
</evidence>
<feature type="region of interest" description="Disordered" evidence="9">
    <location>
        <begin position="1"/>
        <end position="25"/>
    </location>
</feature>
<dbReference type="InterPro" id="IPR039421">
    <property type="entry name" value="Type_1_exporter"/>
</dbReference>
<feature type="transmembrane region" description="Helical" evidence="10">
    <location>
        <begin position="104"/>
        <end position="124"/>
    </location>
</feature>
<dbReference type="PROSITE" id="PS00211">
    <property type="entry name" value="ABC_TRANSPORTER_1"/>
    <property type="match status" value="1"/>
</dbReference>
<keyword evidence="2" id="KW-0813">Transport</keyword>